<dbReference type="InterPro" id="IPR009056">
    <property type="entry name" value="Cyt_c-like_dom"/>
</dbReference>
<evidence type="ECO:0000256" key="6">
    <source>
        <dbReference type="SAM" id="SignalP"/>
    </source>
</evidence>
<feature type="domain" description="Cytochrome c" evidence="7">
    <location>
        <begin position="1205"/>
        <end position="1338"/>
    </location>
</feature>
<dbReference type="SUPFAM" id="SSF50952">
    <property type="entry name" value="Soluble quinoprotein glucose dehydrogenase"/>
    <property type="match status" value="1"/>
</dbReference>
<keyword evidence="2 4" id="KW-0479">Metal-binding</keyword>
<dbReference type="Gene3D" id="3.40.50.880">
    <property type="match status" value="1"/>
</dbReference>
<dbReference type="RefSeq" id="WP_077023739.1">
    <property type="nucleotide sequence ID" value="NZ_CP017641.1"/>
</dbReference>
<dbReference type="Pfam" id="PF23500">
    <property type="entry name" value="DUF7133"/>
    <property type="match status" value="1"/>
</dbReference>
<dbReference type="GO" id="GO:0009055">
    <property type="term" value="F:electron transfer activity"/>
    <property type="evidence" value="ECO:0007669"/>
    <property type="project" value="InterPro"/>
</dbReference>
<reference evidence="8 9" key="1">
    <citation type="journal article" date="2016" name="Front. Microbiol.">
        <title>Fuerstia marisgermanicae gen. nov., sp. nov., an Unusual Member of the Phylum Planctomycetes from the German Wadden Sea.</title>
        <authorList>
            <person name="Kohn T."/>
            <person name="Heuer A."/>
            <person name="Jogler M."/>
            <person name="Vollmers J."/>
            <person name="Boedeker C."/>
            <person name="Bunk B."/>
            <person name="Rast P."/>
            <person name="Borchert D."/>
            <person name="Glockner I."/>
            <person name="Freese H.M."/>
            <person name="Klenk H.P."/>
            <person name="Overmann J."/>
            <person name="Kaster A.K."/>
            <person name="Rohde M."/>
            <person name="Wiegand S."/>
            <person name="Jogler C."/>
        </authorList>
    </citation>
    <scope>NUCLEOTIDE SEQUENCE [LARGE SCALE GENOMIC DNA]</scope>
    <source>
        <strain evidence="8 9">NH11</strain>
    </source>
</reference>
<keyword evidence="3 4" id="KW-0408">Iron</keyword>
<keyword evidence="9" id="KW-1185">Reference proteome</keyword>
<organism evidence="8 9">
    <name type="scientific">Fuerstiella marisgermanici</name>
    <dbReference type="NCBI Taxonomy" id="1891926"/>
    <lineage>
        <taxon>Bacteria</taxon>
        <taxon>Pseudomonadati</taxon>
        <taxon>Planctomycetota</taxon>
        <taxon>Planctomycetia</taxon>
        <taxon>Planctomycetales</taxon>
        <taxon>Planctomycetaceae</taxon>
        <taxon>Fuerstiella</taxon>
    </lineage>
</organism>
<dbReference type="InterPro" id="IPR036909">
    <property type="entry name" value="Cyt_c-like_dom_sf"/>
</dbReference>
<dbReference type="InterPro" id="IPR055557">
    <property type="entry name" value="DUF7133"/>
</dbReference>
<dbReference type="NCBIfam" id="TIGR02604">
    <property type="entry name" value="Piru_Ver_Nterm"/>
    <property type="match status" value="1"/>
</dbReference>
<dbReference type="NCBIfam" id="TIGR02603">
    <property type="entry name" value="CxxCH_TIGR02603"/>
    <property type="match status" value="1"/>
</dbReference>
<dbReference type="PROSITE" id="PS51007">
    <property type="entry name" value="CYTC"/>
    <property type="match status" value="1"/>
</dbReference>
<dbReference type="InterPro" id="IPR029062">
    <property type="entry name" value="Class_I_gatase-like"/>
</dbReference>
<dbReference type="STRING" id="1891926.Fuma_01680"/>
<name>A0A1P8WDD1_9PLAN</name>
<dbReference type="Pfam" id="PF06283">
    <property type="entry name" value="ThuA"/>
    <property type="match status" value="1"/>
</dbReference>
<gene>
    <name evidence="8" type="ORF">Fuma_01680</name>
</gene>
<evidence type="ECO:0000259" key="7">
    <source>
        <dbReference type="PROSITE" id="PS51007"/>
    </source>
</evidence>
<feature type="signal peptide" evidence="6">
    <location>
        <begin position="1"/>
        <end position="23"/>
    </location>
</feature>
<protein>
    <submittedName>
        <fullName evidence="8">Putative membrane-bound dehydrogenase domain protein</fullName>
    </submittedName>
</protein>
<evidence type="ECO:0000256" key="4">
    <source>
        <dbReference type="PROSITE-ProRule" id="PRU00433"/>
    </source>
</evidence>
<evidence type="ECO:0000256" key="1">
    <source>
        <dbReference type="ARBA" id="ARBA00022617"/>
    </source>
</evidence>
<dbReference type="Proteomes" id="UP000187735">
    <property type="component" value="Chromosome"/>
</dbReference>
<keyword evidence="1 4" id="KW-0349">Heme</keyword>
<dbReference type="PANTHER" id="PTHR33546:SF1">
    <property type="entry name" value="LARGE, MULTIFUNCTIONAL SECRETED PROTEIN"/>
    <property type="match status" value="1"/>
</dbReference>
<accession>A0A1P8WDD1</accession>
<dbReference type="KEGG" id="fmr:Fuma_01680"/>
<feature type="region of interest" description="Disordered" evidence="5">
    <location>
        <begin position="702"/>
        <end position="729"/>
    </location>
</feature>
<dbReference type="Gene3D" id="1.10.760.10">
    <property type="entry name" value="Cytochrome c-like domain"/>
    <property type="match status" value="1"/>
</dbReference>
<dbReference type="SUPFAM" id="SSF52317">
    <property type="entry name" value="Class I glutamine amidotransferase-like"/>
    <property type="match status" value="1"/>
</dbReference>
<dbReference type="InterPro" id="IPR013427">
    <property type="entry name" value="Haem-bd_dom_put"/>
</dbReference>
<dbReference type="InterPro" id="IPR011041">
    <property type="entry name" value="Quinoprot_gluc/sorb_DH_b-prop"/>
</dbReference>
<evidence type="ECO:0000256" key="5">
    <source>
        <dbReference type="SAM" id="MobiDB-lite"/>
    </source>
</evidence>
<dbReference type="EMBL" id="CP017641">
    <property type="protein sequence ID" value="APZ92076.1"/>
    <property type="molecule type" value="Genomic_DNA"/>
</dbReference>
<evidence type="ECO:0000256" key="3">
    <source>
        <dbReference type="ARBA" id="ARBA00023004"/>
    </source>
</evidence>
<feature type="chain" id="PRO_5012659138" evidence="6">
    <location>
        <begin position="24"/>
        <end position="1528"/>
    </location>
</feature>
<dbReference type="InterPro" id="IPR011989">
    <property type="entry name" value="ARM-like"/>
</dbReference>
<evidence type="ECO:0000256" key="2">
    <source>
        <dbReference type="ARBA" id="ARBA00022723"/>
    </source>
</evidence>
<dbReference type="SUPFAM" id="SSF46626">
    <property type="entry name" value="Cytochrome c"/>
    <property type="match status" value="1"/>
</dbReference>
<evidence type="ECO:0000313" key="8">
    <source>
        <dbReference type="EMBL" id="APZ92076.1"/>
    </source>
</evidence>
<keyword evidence="6" id="KW-0732">Signal</keyword>
<dbReference type="PANTHER" id="PTHR33546">
    <property type="entry name" value="LARGE, MULTIFUNCTIONAL SECRETED PROTEIN-RELATED"/>
    <property type="match status" value="1"/>
</dbReference>
<sequence length="1528" mass="167921" precursor="true">MKRNTSTLFLYVLLFVTASSASAADLKLLFMGDNGHHRPEARFQQLAEALEPRGVDLKYTDRMEDLSAETLGNFDGLVLYANIDRIEDAQARAVLDYVASGKGFIPLHCATYCWRNNADMVALMGAQFLRHGGQVFTTSIAEPQHPIMKGYGSFTSWDETYIHHRHNEKDRTVLEFRIEGDQADGNKREPWTWVRTHGKGRVFYTAWGHDERTFGNAGFQNLVERGIRWACGEDPSVVPPHHDADTFAAPQMTQIPSDVAPFEYMDVGPKIPNYTPGQKWGVQGKPRTTMQQPLSPEESLKHYVTPEGMAVRLYADERNFVSAGGSHGKPIAMTWDERGRLWVCETVDYPNELGKNRDRIRICEDTDGDHVADKFTVFAEGLSIPTAIVIIRGGAVVQNGTETIYLKDTDGDDKADQKTQLITNWALGDTHGGVSNFRYGLDNWVWAMQGYNNSTPHVDGKPAQTFRMGFWRFKLSQTDPPKVTDLEFIRSSNNNTWGLGISEDGLIFGSTANHNPSMFVPIPNRYYESVRGWSPPTLGTIADTYKFKPITENIRQVDQFGGYTAGAGHALYTARAFPKQYWNKTAFVCGPTGHLVGTFVLRRDGANYTSTSPCNLLASDDEWSAPIMAEVGPDGAVWVIDWYNYIVQHNPTPQGFETGKGNAYESDLRDKKHGRILRVVPTATAKVASSFQELNVPGAAAASKSYVNDAEETEQRAGGSRREPATLTAHGGDVVHEYTSLADATDLELVETLKHPSLMWRLQAQRLLIERNAGETGDVLQPLLALLADESVDEAGLNVGAIHALQTLKAIGYLRLDPQLKSTGRVTQALAKTLRHPSAAVRRNAISVLPNSEHGEKLLTQAYQVWSRNFPQVHLQTILKVADMPVSGELAKAIVSVGQTAIGDAVVIDALTAAAATHSYEWFEAFNRFEQPAGKTKEEMPLSQTNAQVAKRVAEHVGRSRPTVRQLTALLKSLRYLDIAIVAVDGLTNGLPDDYKLPTDAGLDAELVSLLDRFPADAKGTVIRLATRCGSTALDTHAEAIVDSMLAKVNDSNASDKARIAAARDLIGFRPDDADTVAAIVEQLNVNTPPELGVQLLNAIQQSRSAAAGEKLVEAVASLTPQLKSASIGTLLSRPEWAKSLLAGIEARDIELSDLTLDQKQSLRAFPDKQLREQAEKLLSMSGGLPDANREKVLQSLLHLCEQDGNVEAGLEMFKKHCSKCHRHGELGKNIGPNLTGMAVHPKAELLTHIIDPSRSVEGNFRIYTVVRTDGRVANGMLASETRTSITLIDTEGKEASIQREDIDELLASKNSLMPEGFEKQMTETELSDLLQFLTNKGKYVPVPLDRYATAISTKGLFHDGDNGPDRMVFADWNPKFFKDVPFLLTDPRGKTTANIILLNGPHGTLPPTMPKSVTLPCNTPAKAIHLLSGVGGWSYPSHQAESVSMIVRVHYADGTQEDHPLKNGVHFADYIRRVDVPGSEFAFALGGQQIRHLAISPERPAEKIATVELVKGNDPTAPIVMAVTIER</sequence>
<dbReference type="Gene3D" id="1.25.10.10">
    <property type="entry name" value="Leucine-rich Repeat Variant"/>
    <property type="match status" value="1"/>
</dbReference>
<dbReference type="GO" id="GO:0046872">
    <property type="term" value="F:metal ion binding"/>
    <property type="evidence" value="ECO:0007669"/>
    <property type="project" value="UniProtKB-KW"/>
</dbReference>
<dbReference type="GO" id="GO:0020037">
    <property type="term" value="F:heme binding"/>
    <property type="evidence" value="ECO:0007669"/>
    <property type="project" value="InterPro"/>
</dbReference>
<feature type="region of interest" description="Disordered" evidence="5">
    <location>
        <begin position="275"/>
        <end position="296"/>
    </location>
</feature>
<dbReference type="InterPro" id="IPR029010">
    <property type="entry name" value="ThuA-like"/>
</dbReference>
<evidence type="ECO:0000313" key="9">
    <source>
        <dbReference type="Proteomes" id="UP000187735"/>
    </source>
</evidence>
<dbReference type="InterPro" id="IPR013428">
    <property type="entry name" value="Membrane-bound_put_N"/>
</dbReference>
<proteinExistence type="predicted"/>